<comment type="subcellular location">
    <subcellularLocation>
        <location evidence="1">Membrane</location>
        <topology evidence="1">Multi-pass membrane protein</topology>
    </subcellularLocation>
</comment>
<dbReference type="AlphaFoldDB" id="A0A167DPV9"/>
<dbReference type="OrthoDB" id="3162524at2759"/>
<organism evidence="6 7">
    <name type="scientific">Colletotrichum incanum</name>
    <name type="common">Soybean anthracnose fungus</name>
    <dbReference type="NCBI Taxonomy" id="1573173"/>
    <lineage>
        <taxon>Eukaryota</taxon>
        <taxon>Fungi</taxon>
        <taxon>Dikarya</taxon>
        <taxon>Ascomycota</taxon>
        <taxon>Pezizomycotina</taxon>
        <taxon>Sordariomycetes</taxon>
        <taxon>Hypocreomycetidae</taxon>
        <taxon>Glomerellales</taxon>
        <taxon>Glomerellaceae</taxon>
        <taxon>Colletotrichum</taxon>
        <taxon>Colletotrichum spaethianum species complex</taxon>
    </lineage>
</organism>
<dbReference type="InterPro" id="IPR013057">
    <property type="entry name" value="AA_transpt_TM"/>
</dbReference>
<dbReference type="GO" id="GO:0015179">
    <property type="term" value="F:L-amino acid transmembrane transporter activity"/>
    <property type="evidence" value="ECO:0007669"/>
    <property type="project" value="TreeGrafter"/>
</dbReference>
<proteinExistence type="inferred from homology"/>
<sequence length="469" mass="50514">MSQTNSEKADAIMPAPARSSGSINAGKLENADDAFEVFKRGEGTVDFRTVGWIHASVIFLKVIFATGVLTIPSAMFVLGALPGAINVLGWQFLNTYCAIIQGNFRNAHAGCHSIADMANVVGGVWLKEIVGVLFLVTYAIVGASGIFGTSVAFNALSNHAICTNYYMLVATAAVFILASARKFEKIAWLTWAGFLSVYVAVFIVVVAVTQVDRPAAAPQTGDFELGYHVIGNPNFVTGITSVATIFCSGAGTSAFLPVISEMKKPRDYNKAVYLCMGIVTASYLTFSLVVYRWCGQWVASPSLGSAGEVVKKVSYGIGLIGLMVSACLYIHVAAKYLFVRLLRDSVHLQKNSVVHWSVWLACTLCMSIVSFLLASGIPIFNYLLALAGSLTFAPLALGLPGYLWIFDHQHYRQGTWWQIMVYWLNWLMILLAVFLTVGGTYGVIQNIIDAYANGLIGGAFSCADNSGSS</sequence>
<accession>A0A167DPV9</accession>
<dbReference type="PANTHER" id="PTHR22950:SF694">
    <property type="entry name" value="AMINO ACID PERMEASE, PUTATIVE-RELATED"/>
    <property type="match status" value="1"/>
</dbReference>
<evidence type="ECO:0000313" key="7">
    <source>
        <dbReference type="Proteomes" id="UP000076584"/>
    </source>
</evidence>
<evidence type="ECO:0000256" key="2">
    <source>
        <dbReference type="ARBA" id="ARBA00008066"/>
    </source>
</evidence>
<dbReference type="Gene3D" id="1.20.1740.10">
    <property type="entry name" value="Amino acid/polyamine transporter I"/>
    <property type="match status" value="1"/>
</dbReference>
<evidence type="ECO:0000313" key="6">
    <source>
        <dbReference type="EMBL" id="KZL84174.1"/>
    </source>
</evidence>
<dbReference type="Proteomes" id="UP000076584">
    <property type="component" value="Unassembled WGS sequence"/>
</dbReference>
<dbReference type="Pfam" id="PF01490">
    <property type="entry name" value="Aa_trans"/>
    <property type="match status" value="1"/>
</dbReference>
<keyword evidence="7" id="KW-1185">Reference proteome</keyword>
<name>A0A167DPV9_COLIC</name>
<dbReference type="GO" id="GO:0016020">
    <property type="term" value="C:membrane"/>
    <property type="evidence" value="ECO:0007669"/>
    <property type="project" value="UniProtKB-SubCell"/>
</dbReference>
<evidence type="ECO:0000256" key="1">
    <source>
        <dbReference type="ARBA" id="ARBA00004141"/>
    </source>
</evidence>
<comment type="similarity">
    <text evidence="2">Belongs to the amino acid/polyamine transporter 2 family.</text>
</comment>
<evidence type="ECO:0000256" key="3">
    <source>
        <dbReference type="ARBA" id="ARBA00022692"/>
    </source>
</evidence>
<dbReference type="FunFam" id="1.20.1740.10:FF:000039">
    <property type="entry name" value="Neutral amino acid transporter (Eurofung)"/>
    <property type="match status" value="1"/>
</dbReference>
<protein>
    <submittedName>
        <fullName evidence="6">Transmembrane amino acid transporter</fullName>
    </submittedName>
</protein>
<gene>
    <name evidence="6" type="ORF">CI238_02682</name>
</gene>
<comment type="caution">
    <text evidence="6">The sequence shown here is derived from an EMBL/GenBank/DDBJ whole genome shotgun (WGS) entry which is preliminary data.</text>
</comment>
<evidence type="ECO:0000256" key="4">
    <source>
        <dbReference type="ARBA" id="ARBA00022989"/>
    </source>
</evidence>
<dbReference type="STRING" id="1573173.A0A167DPV9"/>
<dbReference type="EMBL" id="LFIW01000949">
    <property type="protein sequence ID" value="KZL84174.1"/>
    <property type="molecule type" value="Genomic_DNA"/>
</dbReference>
<dbReference type="PANTHER" id="PTHR22950">
    <property type="entry name" value="AMINO ACID TRANSPORTER"/>
    <property type="match status" value="1"/>
</dbReference>
<keyword evidence="4" id="KW-1133">Transmembrane helix</keyword>
<keyword evidence="5" id="KW-0472">Membrane</keyword>
<evidence type="ECO:0000256" key="5">
    <source>
        <dbReference type="ARBA" id="ARBA00023136"/>
    </source>
</evidence>
<reference evidence="6 7" key="1">
    <citation type="submission" date="2015-06" db="EMBL/GenBank/DDBJ databases">
        <title>Survival trade-offs in plant roots during colonization by closely related pathogenic and mutualistic fungi.</title>
        <authorList>
            <person name="Hacquard S."/>
            <person name="Kracher B."/>
            <person name="Hiruma K."/>
            <person name="Weinman A."/>
            <person name="Muench P."/>
            <person name="Garrido Oter R."/>
            <person name="Ver Loren van Themaat E."/>
            <person name="Dallerey J.-F."/>
            <person name="Damm U."/>
            <person name="Henrissat B."/>
            <person name="Lespinet O."/>
            <person name="Thon M."/>
            <person name="Kemen E."/>
            <person name="McHardy A.C."/>
            <person name="Schulze-Lefert P."/>
            <person name="O'Connell R.J."/>
        </authorList>
    </citation>
    <scope>NUCLEOTIDE SEQUENCE [LARGE SCALE GENOMIC DNA]</scope>
    <source>
        <strain evidence="6 7">MAFF 238704</strain>
    </source>
</reference>
<keyword evidence="3 6" id="KW-0812">Transmembrane</keyword>